<dbReference type="Gene3D" id="3.40.30.10">
    <property type="entry name" value="Glutaredoxin"/>
    <property type="match status" value="1"/>
</dbReference>
<dbReference type="InterPro" id="IPR032801">
    <property type="entry name" value="PXL2A/B/C"/>
</dbReference>
<sequence length="218" mass="24826">MAGVDTNQISAEVTDEKQLEWSKIDGLPVFDENGATLKFGDLYRDQLSIIVFVRNSYNLYSFMNTNIVESISSDTYVKNMSKNIILRLKSCCVYKYSKRSYAFLKEANVRLIVIGCGKPNFIKKFRQETGYNHDMYCDPQRTIYSKLGMATTLAHAAPRSEHIKSSELSGLAKSIWRGIKSMRFQGKVTQQGGQLVVGPGNEIICMFMYTYNKVILWC</sequence>
<dbReference type="OrthoDB" id="40334at2759"/>
<dbReference type="Pfam" id="PF13911">
    <property type="entry name" value="AhpC-TSA_2"/>
    <property type="match status" value="1"/>
</dbReference>
<accession>B3S2H2</accession>
<dbReference type="KEGG" id="tad:TRIADDRAFT_58024"/>
<dbReference type="AlphaFoldDB" id="B3S2H2"/>
<organism evidence="1 2">
    <name type="scientific">Trichoplax adhaerens</name>
    <name type="common">Trichoplax reptans</name>
    <dbReference type="NCBI Taxonomy" id="10228"/>
    <lineage>
        <taxon>Eukaryota</taxon>
        <taxon>Metazoa</taxon>
        <taxon>Placozoa</taxon>
        <taxon>Uniplacotomia</taxon>
        <taxon>Trichoplacea</taxon>
        <taxon>Trichoplacidae</taxon>
        <taxon>Trichoplax</taxon>
    </lineage>
</organism>
<dbReference type="InParanoid" id="B3S2H2"/>
<name>B3S2H2_TRIAD</name>
<dbReference type="PhylomeDB" id="B3S2H2"/>
<dbReference type="OMA" id="IREDATC"/>
<protein>
    <recommendedName>
        <fullName evidence="3">Thioredoxin-like fold domain-containing protein</fullName>
    </recommendedName>
</protein>
<dbReference type="GeneID" id="6755541"/>
<dbReference type="Proteomes" id="UP000009022">
    <property type="component" value="Unassembled WGS sequence"/>
</dbReference>
<dbReference type="eggNOG" id="KOG4498">
    <property type="taxonomic scope" value="Eukaryota"/>
</dbReference>
<evidence type="ECO:0008006" key="3">
    <source>
        <dbReference type="Google" id="ProtNLM"/>
    </source>
</evidence>
<reference evidence="1 2" key="1">
    <citation type="journal article" date="2008" name="Nature">
        <title>The Trichoplax genome and the nature of placozoans.</title>
        <authorList>
            <person name="Srivastava M."/>
            <person name="Begovic E."/>
            <person name="Chapman J."/>
            <person name="Putnam N.H."/>
            <person name="Hellsten U."/>
            <person name="Kawashima T."/>
            <person name="Kuo A."/>
            <person name="Mitros T."/>
            <person name="Salamov A."/>
            <person name="Carpenter M.L."/>
            <person name="Signorovitch A.Y."/>
            <person name="Moreno M.A."/>
            <person name="Kamm K."/>
            <person name="Grimwood J."/>
            <person name="Schmutz J."/>
            <person name="Shapiro H."/>
            <person name="Grigoriev I.V."/>
            <person name="Buss L.W."/>
            <person name="Schierwater B."/>
            <person name="Dellaporta S.L."/>
            <person name="Rokhsar D.S."/>
        </authorList>
    </citation>
    <scope>NUCLEOTIDE SEQUENCE [LARGE SCALE GENOMIC DNA]</scope>
    <source>
        <strain evidence="1 2">Grell-BS-1999</strain>
    </source>
</reference>
<dbReference type="RefSeq" id="XP_002114328.1">
    <property type="nucleotide sequence ID" value="XM_002114292.1"/>
</dbReference>
<dbReference type="HOGENOM" id="CLU_035338_2_0_1"/>
<evidence type="ECO:0000313" key="2">
    <source>
        <dbReference type="Proteomes" id="UP000009022"/>
    </source>
</evidence>
<gene>
    <name evidence="1" type="ORF">TRIADDRAFT_58024</name>
</gene>
<dbReference type="PANTHER" id="PTHR28630">
    <property type="match status" value="1"/>
</dbReference>
<keyword evidence="2" id="KW-1185">Reference proteome</keyword>
<proteinExistence type="predicted"/>
<dbReference type="EMBL" id="DS985247">
    <property type="protein sequence ID" value="EDV23418.1"/>
    <property type="molecule type" value="Genomic_DNA"/>
</dbReference>
<dbReference type="PANTHER" id="PTHR28630:SF3">
    <property type="entry name" value="PEROXIREDOXIN-LIKE 2C"/>
    <property type="match status" value="1"/>
</dbReference>
<dbReference type="CTD" id="6755541"/>
<evidence type="ECO:0000313" key="1">
    <source>
        <dbReference type="EMBL" id="EDV23418.1"/>
    </source>
</evidence>